<gene>
    <name evidence="1" type="ORF">PanWU01x14_074330</name>
</gene>
<evidence type="ECO:0000313" key="1">
    <source>
        <dbReference type="EMBL" id="PON71293.1"/>
    </source>
</evidence>
<evidence type="ECO:0000313" key="2">
    <source>
        <dbReference type="Proteomes" id="UP000237105"/>
    </source>
</evidence>
<sequence length="26" mass="2920">MIRGGRVEKLCPVSVDQCNWLGKCKV</sequence>
<accession>A0A2P5DDC3</accession>
<organism evidence="1 2">
    <name type="scientific">Parasponia andersonii</name>
    <name type="common">Sponia andersonii</name>
    <dbReference type="NCBI Taxonomy" id="3476"/>
    <lineage>
        <taxon>Eukaryota</taxon>
        <taxon>Viridiplantae</taxon>
        <taxon>Streptophyta</taxon>
        <taxon>Embryophyta</taxon>
        <taxon>Tracheophyta</taxon>
        <taxon>Spermatophyta</taxon>
        <taxon>Magnoliopsida</taxon>
        <taxon>eudicotyledons</taxon>
        <taxon>Gunneridae</taxon>
        <taxon>Pentapetalae</taxon>
        <taxon>rosids</taxon>
        <taxon>fabids</taxon>
        <taxon>Rosales</taxon>
        <taxon>Cannabaceae</taxon>
        <taxon>Parasponia</taxon>
    </lineage>
</organism>
<dbReference type="AlphaFoldDB" id="A0A2P5DDC3"/>
<protein>
    <submittedName>
        <fullName evidence="1">Uncharacterized protein</fullName>
    </submittedName>
</protein>
<dbReference type="Proteomes" id="UP000237105">
    <property type="component" value="Unassembled WGS sequence"/>
</dbReference>
<proteinExistence type="predicted"/>
<keyword evidence="2" id="KW-1185">Reference proteome</keyword>
<name>A0A2P5DDC3_PARAD</name>
<comment type="caution">
    <text evidence="1">The sequence shown here is derived from an EMBL/GenBank/DDBJ whole genome shotgun (WGS) entry which is preliminary data.</text>
</comment>
<dbReference type="EMBL" id="JXTB01000045">
    <property type="protein sequence ID" value="PON71293.1"/>
    <property type="molecule type" value="Genomic_DNA"/>
</dbReference>
<reference evidence="2" key="1">
    <citation type="submission" date="2016-06" db="EMBL/GenBank/DDBJ databases">
        <title>Parallel loss of symbiosis genes in relatives of nitrogen-fixing non-legume Parasponia.</title>
        <authorList>
            <person name="Van Velzen R."/>
            <person name="Holmer R."/>
            <person name="Bu F."/>
            <person name="Rutten L."/>
            <person name="Van Zeijl A."/>
            <person name="Liu W."/>
            <person name="Santuari L."/>
            <person name="Cao Q."/>
            <person name="Sharma T."/>
            <person name="Shen D."/>
            <person name="Roswanjaya Y."/>
            <person name="Wardhani T."/>
            <person name="Kalhor M.S."/>
            <person name="Jansen J."/>
            <person name="Van den Hoogen J."/>
            <person name="Gungor B."/>
            <person name="Hartog M."/>
            <person name="Hontelez J."/>
            <person name="Verver J."/>
            <person name="Yang W.-C."/>
            <person name="Schijlen E."/>
            <person name="Repin R."/>
            <person name="Schilthuizen M."/>
            <person name="Schranz E."/>
            <person name="Heidstra R."/>
            <person name="Miyata K."/>
            <person name="Fedorova E."/>
            <person name="Kohlen W."/>
            <person name="Bisseling T."/>
            <person name="Smit S."/>
            <person name="Geurts R."/>
        </authorList>
    </citation>
    <scope>NUCLEOTIDE SEQUENCE [LARGE SCALE GENOMIC DNA]</scope>
    <source>
        <strain evidence="2">cv. WU1-14</strain>
    </source>
</reference>